<dbReference type="PROSITE" id="PS50222">
    <property type="entry name" value="EF_HAND_2"/>
    <property type="match status" value="2"/>
</dbReference>
<feature type="compositionally biased region" description="Gly residues" evidence="2">
    <location>
        <begin position="732"/>
        <end position="742"/>
    </location>
</feature>
<feature type="compositionally biased region" description="Polar residues" evidence="2">
    <location>
        <begin position="1103"/>
        <end position="1114"/>
    </location>
</feature>
<dbReference type="InterPro" id="IPR018247">
    <property type="entry name" value="EF_Hand_1_Ca_BS"/>
</dbReference>
<dbReference type="GO" id="GO:0030048">
    <property type="term" value="P:actin filament-based movement"/>
    <property type="evidence" value="ECO:0007669"/>
    <property type="project" value="TreeGrafter"/>
</dbReference>
<evidence type="ECO:0000259" key="3">
    <source>
        <dbReference type="PROSITE" id="PS50042"/>
    </source>
</evidence>
<dbReference type="Pfam" id="PF13499">
    <property type="entry name" value="EF-hand_7"/>
    <property type="match status" value="1"/>
</dbReference>
<feature type="region of interest" description="Disordered" evidence="2">
    <location>
        <begin position="406"/>
        <end position="505"/>
    </location>
</feature>
<evidence type="ECO:0000259" key="4">
    <source>
        <dbReference type="PROSITE" id="PS50222"/>
    </source>
</evidence>
<feature type="compositionally biased region" description="Basic and acidic residues" evidence="2">
    <location>
        <begin position="1066"/>
        <end position="1081"/>
    </location>
</feature>
<dbReference type="PROSITE" id="PS50042">
    <property type="entry name" value="CNMP_BINDING_3"/>
    <property type="match status" value="1"/>
</dbReference>
<dbReference type="Gene3D" id="2.60.120.10">
    <property type="entry name" value="Jelly Rolls"/>
    <property type="match status" value="1"/>
</dbReference>
<dbReference type="InterPro" id="IPR000595">
    <property type="entry name" value="cNMP-bd_dom"/>
</dbReference>
<dbReference type="PANTHER" id="PTHR48226:SF1">
    <property type="entry name" value="WAS_WASL-INTERACTING PROTEIN FAMILY MEMBER 1"/>
    <property type="match status" value="1"/>
</dbReference>
<dbReference type="Proteomes" id="UP000001058">
    <property type="component" value="Unassembled WGS sequence"/>
</dbReference>
<feature type="compositionally biased region" description="Gly residues" evidence="2">
    <location>
        <begin position="156"/>
        <end position="196"/>
    </location>
</feature>
<feature type="region of interest" description="Disordered" evidence="2">
    <location>
        <begin position="665"/>
        <end position="799"/>
    </location>
</feature>
<feature type="region of interest" description="Disordered" evidence="2">
    <location>
        <begin position="1062"/>
        <end position="1133"/>
    </location>
</feature>
<feature type="compositionally biased region" description="Gly residues" evidence="2">
    <location>
        <begin position="1150"/>
        <end position="1160"/>
    </location>
</feature>
<feature type="compositionally biased region" description="Low complexity" evidence="2">
    <location>
        <begin position="425"/>
        <end position="464"/>
    </location>
</feature>
<evidence type="ECO:0000313" key="6">
    <source>
        <dbReference type="Proteomes" id="UP000001058"/>
    </source>
</evidence>
<dbReference type="InterPro" id="IPR011992">
    <property type="entry name" value="EF-hand-dom_pair"/>
</dbReference>
<dbReference type="PROSITE" id="PS00018">
    <property type="entry name" value="EF_HAND_1"/>
    <property type="match status" value="1"/>
</dbReference>
<feature type="compositionally biased region" description="Basic residues" evidence="2">
    <location>
        <begin position="679"/>
        <end position="688"/>
    </location>
</feature>
<feature type="region of interest" description="Disordered" evidence="2">
    <location>
        <begin position="1718"/>
        <end position="1816"/>
    </location>
</feature>
<organism evidence="6">
    <name type="scientific">Volvox carteri f. nagariensis</name>
    <dbReference type="NCBI Taxonomy" id="3068"/>
    <lineage>
        <taxon>Eukaryota</taxon>
        <taxon>Viridiplantae</taxon>
        <taxon>Chlorophyta</taxon>
        <taxon>core chlorophytes</taxon>
        <taxon>Chlorophyceae</taxon>
        <taxon>CS clade</taxon>
        <taxon>Chlamydomonadales</taxon>
        <taxon>Volvocaceae</taxon>
        <taxon>Volvox</taxon>
    </lineage>
</organism>
<dbReference type="PANTHER" id="PTHR48226">
    <property type="entry name" value="OS06G0326200 PROTEIN"/>
    <property type="match status" value="1"/>
</dbReference>
<feature type="domain" description="EF-hand" evidence="4">
    <location>
        <begin position="199"/>
        <end position="234"/>
    </location>
</feature>
<accession>D8TP53</accession>
<feature type="domain" description="EF-hand" evidence="4">
    <location>
        <begin position="235"/>
        <end position="270"/>
    </location>
</feature>
<dbReference type="GeneID" id="9624140"/>
<feature type="compositionally biased region" description="Low complexity" evidence="2">
    <location>
        <begin position="1161"/>
        <end position="1211"/>
    </location>
</feature>
<reference evidence="5 6" key="1">
    <citation type="journal article" date="2010" name="Science">
        <title>Genomic analysis of organismal complexity in the multicellular green alga Volvox carteri.</title>
        <authorList>
            <person name="Prochnik S.E."/>
            <person name="Umen J."/>
            <person name="Nedelcu A.M."/>
            <person name="Hallmann A."/>
            <person name="Miller S.M."/>
            <person name="Nishii I."/>
            <person name="Ferris P."/>
            <person name="Kuo A."/>
            <person name="Mitros T."/>
            <person name="Fritz-Laylin L.K."/>
            <person name="Hellsten U."/>
            <person name="Chapman J."/>
            <person name="Simakov O."/>
            <person name="Rensing S.A."/>
            <person name="Terry A."/>
            <person name="Pangilinan J."/>
            <person name="Kapitonov V."/>
            <person name="Jurka J."/>
            <person name="Salamov A."/>
            <person name="Shapiro H."/>
            <person name="Schmutz J."/>
            <person name="Grimwood J."/>
            <person name="Lindquist E."/>
            <person name="Lucas S."/>
            <person name="Grigoriev I.V."/>
            <person name="Schmitt R."/>
            <person name="Kirk D."/>
            <person name="Rokhsar D.S."/>
        </authorList>
    </citation>
    <scope>NUCLEOTIDE SEQUENCE [LARGE SCALE GENOMIC DNA]</scope>
    <source>
        <strain evidence="6">f. Nagariensis / Eve</strain>
    </source>
</reference>
<keyword evidence="1" id="KW-0106">Calcium</keyword>
<dbReference type="SMART" id="SM00054">
    <property type="entry name" value="EFh"/>
    <property type="match status" value="2"/>
</dbReference>
<evidence type="ECO:0000256" key="1">
    <source>
        <dbReference type="ARBA" id="ARBA00022837"/>
    </source>
</evidence>
<feature type="compositionally biased region" description="Low complexity" evidence="2">
    <location>
        <begin position="1610"/>
        <end position="1634"/>
    </location>
</feature>
<sequence length="1873" mass="191527">MAGLPKESALFAALHSSLERTTVIKRICRALAKKPQLRNSIEVGYIQGETEWLAMMTRDGPGVHRDLCHVARLVALKEMESLKLPWSPNGDVAAGPAGAGAGGVAIGSGGGGGGGANPVAVPAGRGLLYIYVLRGKVQLRSRRREAFAPRLAQRGAGAGDTVGGGGGGGSGGGNGGGGGSGGGGSGGGNGGSGGGLENVTEQEMLALFKHIDTDGSGAITVSELQVAMDMMGIHKSQEEVAEMMDGVDTDGSGEMEFNKFKGVLRRAIRARSGSPSQSEWRELGAEMWYRDLPTGSYTGEAALLDQEPLPQEGMLLAVEASDLLVLERCDYDHIVDNGFDGELKAKMALLRNSAVLSEALRRTDFRRLAYAMRRRTVPMSTAVHEQGQPPASLDLILEGHCKATVATESRPTSANPNIDFPISASSPSSSSSSSTSSTSTSPTRPTRSPSPIMRPQQQPHQQPQAITQNRLQRQATQHTPGFEAPEGGEGLQYPEDGSEVPVPDLGPVYGGAAVLMMRGGKHPHLARAGRIRRLELAVLGPGDMCSEAGVLGEERQPHSCIVTSSSGLVALSLQLRDLRKLVHPADLTALKESCRVRVEQRRSRMEVAASVSVTNLQQVQRKSLGSVSAAGGGWQQQQHCSLRERLSGPGRLPTPPPLVAEGLGAAAAATAADGEGRRQGKGQQRHGLKVAQGAGKGDGSSGGGSSSSKGGAVWSGAMRMPRASAAAAAAGGTRGTSGGGLGVSQWEPPRPGTTDAALERVAIMMRSKTRSRRGGMRVTDGGETSPSQPPPPSKPAASMAAILQDRLSEALDMKTLSSAGSFRLRGSVRRRSLDEQLTVVEELSAPLSPRGLARSRDESLSSRRTAIITAIAALDAVPYGCDGISPWSVDSPPLLSCPTTLSLGPSAPVAPASSSGSVAASALAAAAPSLDRIMAAIDAPSVACRSGGRVVGRASVTAAAAPSSSLSACRLGTAAGYGGQRGKQGISISGTGGGGGGSDARAVTQQPVVAAGPVGQPLAVPGSVIIPGGEGGGDHAAAAVSTIGAATAVTAAGGGAGSVQAAMEAVSKEGGKDTHRDRAPEETASSRVREEDHQQHQRNQNHTTGTATSNSEGCQQRQQPQQQQQHHHRHYTQRATHAFLIARGETLSPRGGGATGGGGDTAAASSRSSSPPVRRTPSSSPSSPRSPRSCGGNGSSRRTLASYDSSNSSAVSHSSSVDMAAAAAAPAAADLTARDSTASTAAVAGATASSTAAAESSAAVSLLRSRSASRRAWMMPRLVADKASLPCAGAGVGAAVASAPVAKLSLLPPSLPSPMALSCTGAVSISHPSASRQLPSSQSQQHERLRPPLALYQRPDEPRGMLKSRQQLRTDNHGSRGLDLPYTPPLSPLELQPRPRRPSGVPGYRSSGRGAAEEGTDCDGEGDDDNDDWDAPLVPYMAAVAPAPNSLPYKGMQPERVASVPGYDGSAAAGMTRPPPQPPRAPTAPPAFRGLEVLKLGLHKLSLRDACSGVFSSTTAAGDGTAAAAARGHRPSWSSASGYQSARADWFGGSGSGGGGSYLSGALTARPDWIGSNISSGGGGGGTFTSSVLTSRSDMVKSVQSLLRGWQTARTTAAGSRSSVSGAADPSAAPSTSPQRFNLLGFRAPSETHTGGSRAGEPSAAAAGEAAAAAVTLNLWQRDSVAPAMALSGGERGRLAAIYTGMLRHGEATVRPTLENSLLRQQQQQQQPHHDYNHHHHQQQYRQQQHQQRGAGSGCVDDSAKVGRRSNAAAAIPAQQHCTASTTTTTGGGGGTATPQHSQACTRTAPTIPTTGTGPSGIGATCKLRTAAGMGMSAWIASRAAAVAREVMPRSPGRPQGTSNTPEVILRQGGHGL</sequence>
<feature type="region of interest" description="Disordered" evidence="2">
    <location>
        <begin position="1610"/>
        <end position="1637"/>
    </location>
</feature>
<protein>
    <recommendedName>
        <fullName evidence="7">Calmodulin</fullName>
    </recommendedName>
</protein>
<feature type="compositionally biased region" description="Polar residues" evidence="2">
    <location>
        <begin position="1327"/>
        <end position="1340"/>
    </location>
</feature>
<feature type="domain" description="Cyclic nucleotide-binding" evidence="3">
    <location>
        <begin position="292"/>
        <end position="335"/>
    </location>
</feature>
<dbReference type="STRING" id="3068.D8TP53"/>
<name>D8TP53_VOLCA</name>
<feature type="region of interest" description="Disordered" evidence="2">
    <location>
        <begin position="1849"/>
        <end position="1873"/>
    </location>
</feature>
<dbReference type="InterPro" id="IPR018490">
    <property type="entry name" value="cNMP-bd_dom_sf"/>
</dbReference>
<dbReference type="InterPro" id="IPR002048">
    <property type="entry name" value="EF_hand_dom"/>
</dbReference>
<dbReference type="CDD" id="cd00051">
    <property type="entry name" value="EFh"/>
    <property type="match status" value="1"/>
</dbReference>
<dbReference type="GO" id="GO:0005509">
    <property type="term" value="F:calcium ion binding"/>
    <property type="evidence" value="ECO:0007669"/>
    <property type="project" value="InterPro"/>
</dbReference>
<dbReference type="InterPro" id="IPR053099">
    <property type="entry name" value="WAS/WASL-interacting_domain"/>
</dbReference>
<feature type="compositionally biased region" description="Low complexity" evidence="2">
    <location>
        <begin position="706"/>
        <end position="731"/>
    </location>
</feature>
<feature type="region of interest" description="Disordered" evidence="2">
    <location>
        <begin position="1146"/>
        <end position="1211"/>
    </location>
</feature>
<dbReference type="SUPFAM" id="SSF51206">
    <property type="entry name" value="cAMP-binding domain-like"/>
    <property type="match status" value="1"/>
</dbReference>
<dbReference type="SUPFAM" id="SSF47473">
    <property type="entry name" value="EF-hand"/>
    <property type="match status" value="1"/>
</dbReference>
<proteinExistence type="predicted"/>
<gene>
    <name evidence="5" type="ORF">VOLCADRAFT_116719</name>
</gene>
<dbReference type="GO" id="GO:0005884">
    <property type="term" value="C:actin filament"/>
    <property type="evidence" value="ECO:0007669"/>
    <property type="project" value="TreeGrafter"/>
</dbReference>
<dbReference type="eggNOG" id="KOG0028">
    <property type="taxonomic scope" value="Eukaryota"/>
</dbReference>
<feature type="compositionally biased region" description="Gly residues" evidence="2">
    <location>
        <begin position="694"/>
        <end position="705"/>
    </location>
</feature>
<feature type="compositionally biased region" description="Polar residues" evidence="2">
    <location>
        <begin position="465"/>
        <end position="479"/>
    </location>
</feature>
<feature type="region of interest" description="Disordered" evidence="2">
    <location>
        <begin position="1327"/>
        <end position="1430"/>
    </location>
</feature>
<feature type="compositionally biased region" description="Low complexity" evidence="2">
    <location>
        <begin position="1802"/>
        <end position="1816"/>
    </location>
</feature>
<evidence type="ECO:0000313" key="5">
    <source>
        <dbReference type="EMBL" id="EFJ50702.1"/>
    </source>
</evidence>
<dbReference type="RefSeq" id="XP_002948295.1">
    <property type="nucleotide sequence ID" value="XM_002948249.1"/>
</dbReference>
<dbReference type="Gene3D" id="1.10.238.10">
    <property type="entry name" value="EF-hand"/>
    <property type="match status" value="1"/>
</dbReference>
<dbReference type="EMBL" id="GL378330">
    <property type="protein sequence ID" value="EFJ50702.1"/>
    <property type="molecule type" value="Genomic_DNA"/>
</dbReference>
<dbReference type="KEGG" id="vcn:VOLCADRAFT_116719"/>
<feature type="region of interest" description="Disordered" evidence="2">
    <location>
        <begin position="150"/>
        <end position="197"/>
    </location>
</feature>
<feature type="compositionally biased region" description="Low complexity" evidence="2">
    <location>
        <begin position="1115"/>
        <end position="1124"/>
    </location>
</feature>
<evidence type="ECO:0000256" key="2">
    <source>
        <dbReference type="SAM" id="MobiDB-lite"/>
    </source>
</evidence>
<dbReference type="InParanoid" id="D8TP53"/>
<evidence type="ECO:0008006" key="7">
    <source>
        <dbReference type="Google" id="ProtNLM"/>
    </source>
</evidence>
<dbReference type="OrthoDB" id="186625at2759"/>
<feature type="compositionally biased region" description="Acidic residues" evidence="2">
    <location>
        <begin position="1414"/>
        <end position="1430"/>
    </location>
</feature>
<keyword evidence="6" id="KW-1185">Reference proteome</keyword>
<feature type="compositionally biased region" description="Polar residues" evidence="2">
    <location>
        <begin position="406"/>
        <end position="416"/>
    </location>
</feature>
<dbReference type="InterPro" id="IPR014710">
    <property type="entry name" value="RmlC-like_jellyroll"/>
</dbReference>